<protein>
    <submittedName>
        <fullName evidence="3">BhlA/UviB family holin-like peptide</fullName>
    </submittedName>
</protein>
<evidence type="ECO:0000313" key="4">
    <source>
        <dbReference type="Proteomes" id="UP001168694"/>
    </source>
</evidence>
<feature type="coiled-coil region" evidence="1">
    <location>
        <begin position="21"/>
        <end position="68"/>
    </location>
</feature>
<keyword evidence="1" id="KW-0175">Coiled coil</keyword>
<keyword evidence="4" id="KW-1185">Reference proteome</keyword>
<keyword evidence="2" id="KW-0812">Transmembrane</keyword>
<dbReference type="InterPro" id="IPR024405">
    <property type="entry name" value="Phage_BhlA/UviB"/>
</dbReference>
<proteinExistence type="predicted"/>
<reference evidence="3" key="1">
    <citation type="submission" date="2023-06" db="EMBL/GenBank/DDBJ databases">
        <title>Draft Genome Sequences of Representative Paenibacillus Polymyxa, Bacillus cereus, Fictibacillus sp., and Brevibacillus agri Strains Isolated from Amazonian Dark Earth.</title>
        <authorList>
            <person name="Pellegrinetti T.A."/>
            <person name="Cunha I.C.M."/>
            <person name="Chaves M.G."/>
            <person name="Freitas A.S."/>
            <person name="Silva A.V.R."/>
            <person name="Tsai S.M."/>
            <person name="Mendes L.W."/>
        </authorList>
    </citation>
    <scope>NUCLEOTIDE SEQUENCE</scope>
    <source>
        <strain evidence="3">CENA-BCM004</strain>
    </source>
</reference>
<organism evidence="3 4">
    <name type="scientific">Fictibacillus terranigra</name>
    <dbReference type="NCBI Taxonomy" id="3058424"/>
    <lineage>
        <taxon>Bacteria</taxon>
        <taxon>Bacillati</taxon>
        <taxon>Bacillota</taxon>
        <taxon>Bacilli</taxon>
        <taxon>Bacillales</taxon>
        <taxon>Fictibacillaceae</taxon>
        <taxon>Fictibacillus</taxon>
    </lineage>
</organism>
<dbReference type="Proteomes" id="UP001168694">
    <property type="component" value="Unassembled WGS sequence"/>
</dbReference>
<feature type="transmembrane region" description="Helical" evidence="2">
    <location>
        <begin position="6"/>
        <end position="24"/>
    </location>
</feature>
<sequence>METELLKYFLTQGPFAILFVWLFLRNEKRNDEREAKSLERETKYQSLLERMTEKYDDIIMDLKDIKHRLK</sequence>
<keyword evidence="2" id="KW-1133">Transmembrane helix</keyword>
<name>A0ABT8E6W4_9BACL</name>
<dbReference type="Pfam" id="PF10960">
    <property type="entry name" value="Holin_BhlA"/>
    <property type="match status" value="1"/>
</dbReference>
<keyword evidence="2" id="KW-0472">Membrane</keyword>
<gene>
    <name evidence="3" type="ORF">QYF49_11495</name>
</gene>
<evidence type="ECO:0000256" key="2">
    <source>
        <dbReference type="SAM" id="Phobius"/>
    </source>
</evidence>
<dbReference type="EMBL" id="JAUHLN010000002">
    <property type="protein sequence ID" value="MDN4073624.1"/>
    <property type="molecule type" value="Genomic_DNA"/>
</dbReference>
<comment type="caution">
    <text evidence="3">The sequence shown here is derived from an EMBL/GenBank/DDBJ whole genome shotgun (WGS) entry which is preliminary data.</text>
</comment>
<dbReference type="RefSeq" id="WP_290399731.1">
    <property type="nucleotide sequence ID" value="NZ_JAUHLN010000002.1"/>
</dbReference>
<evidence type="ECO:0000313" key="3">
    <source>
        <dbReference type="EMBL" id="MDN4073624.1"/>
    </source>
</evidence>
<evidence type="ECO:0000256" key="1">
    <source>
        <dbReference type="SAM" id="Coils"/>
    </source>
</evidence>
<accession>A0ABT8E6W4</accession>